<reference evidence="9 10" key="1">
    <citation type="journal article" date="2016" name="Genome Announc.">
        <title>Complete Genome and Plasmid Sequences for Rhodococcus fascians D188 and Draft Sequences for Rhodococcus Isolates PBTS 1 and PBTS 2.</title>
        <authorList>
            <person name="Stamler R.A."/>
            <person name="Vereecke D."/>
            <person name="Zhang Y."/>
            <person name="Schilkey F."/>
            <person name="Devitt N."/>
            <person name="Randall J.J."/>
        </authorList>
    </citation>
    <scope>NUCLEOTIDE SEQUENCE [LARGE SCALE GENOMIC DNA]</scope>
    <source>
        <strain evidence="9 10">PBTS2</strain>
    </source>
</reference>
<feature type="transmembrane region" description="Helical" evidence="7">
    <location>
        <begin position="373"/>
        <end position="397"/>
    </location>
</feature>
<keyword evidence="3" id="KW-1003">Cell membrane</keyword>
<feature type="transmembrane region" description="Helical" evidence="7">
    <location>
        <begin position="52"/>
        <end position="73"/>
    </location>
</feature>
<feature type="domain" description="Major facilitator superfamily (MFS) profile" evidence="8">
    <location>
        <begin position="19"/>
        <end position="403"/>
    </location>
</feature>
<dbReference type="AlphaFoldDB" id="A0A143QKR8"/>
<evidence type="ECO:0000259" key="8">
    <source>
        <dbReference type="PROSITE" id="PS50850"/>
    </source>
</evidence>
<evidence type="ECO:0000256" key="1">
    <source>
        <dbReference type="ARBA" id="ARBA00004651"/>
    </source>
</evidence>
<evidence type="ECO:0000256" key="7">
    <source>
        <dbReference type="SAM" id="Phobius"/>
    </source>
</evidence>
<feature type="transmembrane region" description="Helical" evidence="7">
    <location>
        <begin position="147"/>
        <end position="169"/>
    </location>
</feature>
<dbReference type="PANTHER" id="PTHR23517">
    <property type="entry name" value="RESISTANCE PROTEIN MDTM, PUTATIVE-RELATED-RELATED"/>
    <property type="match status" value="1"/>
</dbReference>
<dbReference type="KEGG" id="rhs:A3Q41_01779"/>
<dbReference type="InterPro" id="IPR050171">
    <property type="entry name" value="MFS_Transporters"/>
</dbReference>
<protein>
    <submittedName>
        <fullName evidence="9">Putative multidrug resistance protein MdtD</fullName>
    </submittedName>
</protein>
<organism evidence="9 10">
    <name type="scientific">Rhodococcoides fascians</name>
    <name type="common">Rhodococcus fascians</name>
    <dbReference type="NCBI Taxonomy" id="1828"/>
    <lineage>
        <taxon>Bacteria</taxon>
        <taxon>Bacillati</taxon>
        <taxon>Actinomycetota</taxon>
        <taxon>Actinomycetes</taxon>
        <taxon>Mycobacteriales</taxon>
        <taxon>Nocardiaceae</taxon>
        <taxon>Rhodococcoides</taxon>
    </lineage>
</organism>
<feature type="transmembrane region" description="Helical" evidence="7">
    <location>
        <begin position="85"/>
        <end position="111"/>
    </location>
</feature>
<comment type="subcellular location">
    <subcellularLocation>
        <location evidence="1">Cell membrane</location>
        <topology evidence="1">Multi-pass membrane protein</topology>
    </subcellularLocation>
</comment>
<accession>A0A143QKR8</accession>
<keyword evidence="10" id="KW-1185">Reference proteome</keyword>
<gene>
    <name evidence="9" type="primary">mdtD</name>
    <name evidence="9" type="ORF">A3Q41_01779</name>
</gene>
<keyword evidence="5 7" id="KW-1133">Transmembrane helix</keyword>
<dbReference type="PROSITE" id="PS50850">
    <property type="entry name" value="MFS"/>
    <property type="match status" value="1"/>
</dbReference>
<feature type="transmembrane region" description="Helical" evidence="7">
    <location>
        <begin position="175"/>
        <end position="195"/>
    </location>
</feature>
<dbReference type="InterPro" id="IPR036259">
    <property type="entry name" value="MFS_trans_sf"/>
</dbReference>
<proteinExistence type="predicted"/>
<evidence type="ECO:0000256" key="3">
    <source>
        <dbReference type="ARBA" id="ARBA00022475"/>
    </source>
</evidence>
<evidence type="ECO:0000256" key="6">
    <source>
        <dbReference type="ARBA" id="ARBA00023136"/>
    </source>
</evidence>
<dbReference type="Proteomes" id="UP000076038">
    <property type="component" value="Chromosome"/>
</dbReference>
<dbReference type="GO" id="GO:0005886">
    <property type="term" value="C:plasma membrane"/>
    <property type="evidence" value="ECO:0007669"/>
    <property type="project" value="UniProtKB-SubCell"/>
</dbReference>
<dbReference type="PANTHER" id="PTHR23517:SF13">
    <property type="entry name" value="MAJOR FACILITATOR SUPERFAMILY MFS_1"/>
    <property type="match status" value="1"/>
</dbReference>
<keyword evidence="6 7" id="KW-0472">Membrane</keyword>
<name>A0A143QKR8_RHOFA</name>
<dbReference type="Gene3D" id="1.20.1250.20">
    <property type="entry name" value="MFS general substrate transporter like domains"/>
    <property type="match status" value="1"/>
</dbReference>
<feature type="transmembrane region" description="Helical" evidence="7">
    <location>
        <begin position="311"/>
        <end position="333"/>
    </location>
</feature>
<dbReference type="InterPro" id="IPR020846">
    <property type="entry name" value="MFS_dom"/>
</dbReference>
<evidence type="ECO:0000313" key="9">
    <source>
        <dbReference type="EMBL" id="AMY23082.1"/>
    </source>
</evidence>
<feature type="transmembrane region" description="Helical" evidence="7">
    <location>
        <begin position="287"/>
        <end position="305"/>
    </location>
</feature>
<keyword evidence="2" id="KW-0813">Transport</keyword>
<reference evidence="10" key="2">
    <citation type="submission" date="2016-04" db="EMBL/GenBank/DDBJ databases">
        <title>Complete Genome and Plasmid Sequences for Rhodococcus fascians D188 and Draft Sequences for Rhodococcus spp. Isolates PBTS 1 and PBTS 2.</title>
        <authorList>
            <person name="Stamer R."/>
            <person name="Vereecke D."/>
            <person name="Zhang Y."/>
            <person name="Schilkey F."/>
            <person name="Devitt N."/>
            <person name="Randall J."/>
        </authorList>
    </citation>
    <scope>NUCLEOTIDE SEQUENCE [LARGE SCALE GENOMIC DNA]</scope>
    <source>
        <strain evidence="10">PBTS2</strain>
    </source>
</reference>
<keyword evidence="4 7" id="KW-0812">Transmembrane</keyword>
<dbReference type="GO" id="GO:0022857">
    <property type="term" value="F:transmembrane transporter activity"/>
    <property type="evidence" value="ECO:0007669"/>
    <property type="project" value="InterPro"/>
</dbReference>
<dbReference type="InterPro" id="IPR011701">
    <property type="entry name" value="MFS"/>
</dbReference>
<feature type="transmembrane region" description="Helical" evidence="7">
    <location>
        <begin position="226"/>
        <end position="250"/>
    </location>
</feature>
<evidence type="ECO:0000313" key="10">
    <source>
        <dbReference type="Proteomes" id="UP000076038"/>
    </source>
</evidence>
<feature type="transmembrane region" description="Helical" evidence="7">
    <location>
        <begin position="117"/>
        <end position="135"/>
    </location>
</feature>
<feature type="transmembrane region" description="Helical" evidence="7">
    <location>
        <begin position="256"/>
        <end position="275"/>
    </location>
</feature>
<feature type="transmembrane region" description="Helical" evidence="7">
    <location>
        <begin position="345"/>
        <end position="367"/>
    </location>
</feature>
<dbReference type="Pfam" id="PF07690">
    <property type="entry name" value="MFS_1"/>
    <property type="match status" value="1"/>
</dbReference>
<evidence type="ECO:0000256" key="2">
    <source>
        <dbReference type="ARBA" id="ARBA00022448"/>
    </source>
</evidence>
<evidence type="ECO:0000256" key="5">
    <source>
        <dbReference type="ARBA" id="ARBA00022989"/>
    </source>
</evidence>
<evidence type="ECO:0000256" key="4">
    <source>
        <dbReference type="ARBA" id="ARBA00022692"/>
    </source>
</evidence>
<dbReference type="PATRIC" id="fig|1653479.3.peg.1799"/>
<sequence>MTRSDEKSSPRMSVSSATAFVGVAFAFVVAMMGTTMPTPLYALYEVEFHFSVFVVTLVFAAYAVGVLAALLAFGRWSDSLGRRPMLLAAIGSGLISAVVFVTAGSLTALVIGRVLSGISAGIFVGTATVTLIELVPDRWRDRASAIATAANIGGLGLGPLVAGVLAEYLPQPLRLTFVVDMVLLAAAAVAVFLAPETVRVDGGARPHMQRLSVPPEVRGTFVRASIGGFAGFAVLGLFTAVSPGFIGGVLGVDNHAVTGVVVFTVFAASATAQIALRAADPASAQRWGCALLLLGLVFLAASLLLTSLAVLVVAALLCGVGQGMTFANGMSTIGAELPPHRRAEVTSTFFVVLYIAISVPVIGAGAVATGWGLVTAGVVFAVVIAVLAAVAFVLLTIDLRKSRAVVS</sequence>
<feature type="transmembrane region" description="Helical" evidence="7">
    <location>
        <begin position="12"/>
        <end position="32"/>
    </location>
</feature>
<dbReference type="EMBL" id="CP015220">
    <property type="protein sequence ID" value="AMY23082.1"/>
    <property type="molecule type" value="Genomic_DNA"/>
</dbReference>
<dbReference type="SUPFAM" id="SSF103473">
    <property type="entry name" value="MFS general substrate transporter"/>
    <property type="match status" value="1"/>
</dbReference>